<evidence type="ECO:0000313" key="2">
    <source>
        <dbReference type="Proteomes" id="UP001287286"/>
    </source>
</evidence>
<dbReference type="Gene3D" id="3.40.50.150">
    <property type="entry name" value="Vaccinia Virus protein VP39"/>
    <property type="match status" value="1"/>
</dbReference>
<sequence>MESYAAPPSGTGNVDPRTVLNYMDGAGNLFIGEILGRLERVLIFFAGSCFGINAKRHLSAKTEQKSTCYCGRCITSPTDEPSHMLRISSTVNDEDGLERTSVQWPHACERPYGSQNDTNAIRQVNNVACDSLFTCSTVSLADAYDCSARHSLASATTGEGDDYQKQRRIRLDDSQQNLFFCLAGERCFESTVERPMNILCTGSGVIAWGIYIARKHPAAQVVVLVMEPHDANLPNNCSIENGAIETYPQSKVWDYLFVRNVRRPKDWAMYLKHLHGLLRTGGQIELVDIDNLDGVVCTCQQPVDWEFDEGCWLL</sequence>
<organism evidence="1 2">
    <name type="scientific">Purpureocillium lilacinum</name>
    <name type="common">Paecilomyces lilacinus</name>
    <dbReference type="NCBI Taxonomy" id="33203"/>
    <lineage>
        <taxon>Eukaryota</taxon>
        <taxon>Fungi</taxon>
        <taxon>Dikarya</taxon>
        <taxon>Ascomycota</taxon>
        <taxon>Pezizomycotina</taxon>
        <taxon>Sordariomycetes</taxon>
        <taxon>Hypocreomycetidae</taxon>
        <taxon>Hypocreales</taxon>
        <taxon>Ophiocordycipitaceae</taxon>
        <taxon>Purpureocillium</taxon>
    </lineage>
</organism>
<comment type="caution">
    <text evidence="1">The sequence shown here is derived from an EMBL/GenBank/DDBJ whole genome shotgun (WGS) entry which is preliminary data.</text>
</comment>
<dbReference type="Proteomes" id="UP001287286">
    <property type="component" value="Unassembled WGS sequence"/>
</dbReference>
<dbReference type="InterPro" id="IPR029063">
    <property type="entry name" value="SAM-dependent_MTases_sf"/>
</dbReference>
<reference evidence="1 2" key="1">
    <citation type="journal article" date="2024" name="Microbiol. Resour. Announc.">
        <title>Genome annotations for the ascomycete fungi Trichoderma harzianum, Trichoderma aggressivum, and Purpureocillium lilacinum.</title>
        <authorList>
            <person name="Beijen E.P.W."/>
            <person name="Ohm R.A."/>
        </authorList>
    </citation>
    <scope>NUCLEOTIDE SEQUENCE [LARGE SCALE GENOMIC DNA]</scope>
    <source>
        <strain evidence="1 2">CBS 150709</strain>
    </source>
</reference>
<protein>
    <submittedName>
        <fullName evidence="1">Uncharacterized protein</fullName>
    </submittedName>
</protein>
<gene>
    <name evidence="1" type="ORF">Purlil1_13772</name>
</gene>
<accession>A0ABR0BD59</accession>
<name>A0ABR0BD59_PURLI</name>
<proteinExistence type="predicted"/>
<evidence type="ECO:0000313" key="1">
    <source>
        <dbReference type="EMBL" id="KAK4068521.1"/>
    </source>
</evidence>
<keyword evidence="2" id="KW-1185">Reference proteome</keyword>
<dbReference type="EMBL" id="JAWRVI010000301">
    <property type="protein sequence ID" value="KAK4068521.1"/>
    <property type="molecule type" value="Genomic_DNA"/>
</dbReference>
<dbReference type="SUPFAM" id="SSF53335">
    <property type="entry name" value="S-adenosyl-L-methionine-dependent methyltransferases"/>
    <property type="match status" value="1"/>
</dbReference>